<dbReference type="InterPro" id="IPR005846">
    <property type="entry name" value="A-D-PHexomutase_a/b/a-III"/>
</dbReference>
<keyword evidence="12" id="KW-1185">Reference proteome</keyword>
<comment type="cofactor">
    <cofactor evidence="1">
        <name>Mg(2+)</name>
        <dbReference type="ChEBI" id="CHEBI:18420"/>
    </cofactor>
</comment>
<keyword evidence="5" id="KW-0460">Magnesium</keyword>
<dbReference type="InterPro" id="IPR005845">
    <property type="entry name" value="A-D-PHexomutase_a/b/a-II"/>
</dbReference>
<feature type="domain" description="Alpha-D-phosphohexomutase alpha/beta/alpha" evidence="9">
    <location>
        <begin position="154"/>
        <end position="253"/>
    </location>
</feature>
<evidence type="ECO:0000256" key="6">
    <source>
        <dbReference type="ARBA" id="ARBA00023235"/>
    </source>
</evidence>
<organism evidence="11 12">
    <name type="scientific">Kribbibacterium absianum</name>
    <dbReference type="NCBI Taxonomy" id="3044210"/>
    <lineage>
        <taxon>Bacteria</taxon>
        <taxon>Bacillati</taxon>
        <taxon>Actinomycetota</taxon>
        <taxon>Coriobacteriia</taxon>
        <taxon>Coriobacteriales</taxon>
        <taxon>Kribbibacteriaceae</taxon>
        <taxon>Kribbibacterium</taxon>
    </lineage>
</organism>
<feature type="domain" description="Alpha-D-phosphohexomutase alpha/beta/alpha" evidence="10">
    <location>
        <begin position="261"/>
        <end position="363"/>
    </location>
</feature>
<gene>
    <name evidence="11" type="ORF">QJ043_02980</name>
</gene>
<dbReference type="Gene3D" id="3.40.120.10">
    <property type="entry name" value="Alpha-D-Glucose-1,6-Bisphosphate, subunit A, domain 3"/>
    <property type="match status" value="3"/>
</dbReference>
<feature type="domain" description="Alpha-D-phosphohexomutase alpha/beta/alpha" evidence="8">
    <location>
        <begin position="6"/>
        <end position="137"/>
    </location>
</feature>
<dbReference type="SUPFAM" id="SSF55957">
    <property type="entry name" value="Phosphoglucomutase, C-terminal domain"/>
    <property type="match status" value="1"/>
</dbReference>
<dbReference type="Proteomes" id="UP001431693">
    <property type="component" value="Unassembled WGS sequence"/>
</dbReference>
<protein>
    <submittedName>
        <fullName evidence="11">Phosphoglucomutase</fullName>
    </submittedName>
</protein>
<dbReference type="Pfam" id="PF00408">
    <property type="entry name" value="PGM_PMM_IV"/>
    <property type="match status" value="1"/>
</dbReference>
<keyword evidence="6" id="KW-0413">Isomerase</keyword>
<feature type="domain" description="Alpha-D-phosphohexomutase C-terminal" evidence="7">
    <location>
        <begin position="414"/>
        <end position="448"/>
    </location>
</feature>
<dbReference type="SUPFAM" id="SSF53738">
    <property type="entry name" value="Phosphoglucomutase, first 3 domains"/>
    <property type="match status" value="3"/>
</dbReference>
<dbReference type="PANTHER" id="PTHR43771:SF2">
    <property type="entry name" value="PHOSPHOMANNOMUTASE_PHOSPHOGLUCOMUTASE"/>
    <property type="match status" value="1"/>
</dbReference>
<evidence type="ECO:0000259" key="8">
    <source>
        <dbReference type="Pfam" id="PF02878"/>
    </source>
</evidence>
<evidence type="ECO:0000256" key="5">
    <source>
        <dbReference type="ARBA" id="ARBA00022842"/>
    </source>
</evidence>
<dbReference type="InterPro" id="IPR016055">
    <property type="entry name" value="A-D-PHexomutase_a/b/a-I/II/III"/>
</dbReference>
<dbReference type="InterPro" id="IPR005841">
    <property type="entry name" value="Alpha-D-phosphohexomutase_SF"/>
</dbReference>
<dbReference type="PRINTS" id="PR00509">
    <property type="entry name" value="PGMPMM"/>
</dbReference>
<evidence type="ECO:0000256" key="3">
    <source>
        <dbReference type="ARBA" id="ARBA00022553"/>
    </source>
</evidence>
<dbReference type="InterPro" id="IPR005843">
    <property type="entry name" value="A-D-PHexomutase_C"/>
</dbReference>
<dbReference type="EMBL" id="JASJEX010000002">
    <property type="protein sequence ID" value="MDJ1129049.1"/>
    <property type="molecule type" value="Genomic_DNA"/>
</dbReference>
<dbReference type="Pfam" id="PF02880">
    <property type="entry name" value="PGM_PMM_III"/>
    <property type="match status" value="1"/>
</dbReference>
<comment type="similarity">
    <text evidence="2">Belongs to the phosphohexose mutase family.</text>
</comment>
<evidence type="ECO:0000256" key="1">
    <source>
        <dbReference type="ARBA" id="ARBA00001946"/>
    </source>
</evidence>
<sequence>MRYIRFTNDGWYARYDDGLNEANVLRIADAVGAMWADERPGGHVYVGYDTRRDGASLAEAVGSVLGGWGLQARVSDIYCPMPALNLATRRDDKAVGALMLTGDHRSADYLGVRVRNADSSAITPEVAERIEDLVPHEATKPSAPFTRQDFITPFMHAAADAVDRELIGGAGLRCVVDPMHGTARGYAAQLLRVMGVDAIEIHGEAREDFGGLHPEVTEPWVDDCEMAVAKTHVDLGVCIDGPSNRAVAVDERGVLVPTPKLHALLIYHLAANRGLTGRIVVPRSTSTLIRRQAERLGLPLTVVANGPTWAFEESRQGDVLTSGDGLGGLCIPAIDPERNAFVTVLLLLELMAMEGKSLSQLVACLDEKLGVMEYGQRNVRMDPGSFQVLRNLLPGINAEGLFPEDPVAVSHADGIRAQFADDSWVLVRPSETQPLVRIYAEGPTKDKRDALLAGASELLKSVLVDL</sequence>
<dbReference type="RefSeq" id="WP_283713784.1">
    <property type="nucleotide sequence ID" value="NZ_JASJEW010000007.1"/>
</dbReference>
<evidence type="ECO:0000259" key="10">
    <source>
        <dbReference type="Pfam" id="PF02880"/>
    </source>
</evidence>
<evidence type="ECO:0000313" key="12">
    <source>
        <dbReference type="Proteomes" id="UP001431693"/>
    </source>
</evidence>
<accession>A0ABT6ZJ16</accession>
<evidence type="ECO:0000259" key="7">
    <source>
        <dbReference type="Pfam" id="PF00408"/>
    </source>
</evidence>
<evidence type="ECO:0000313" key="11">
    <source>
        <dbReference type="EMBL" id="MDJ1129049.1"/>
    </source>
</evidence>
<name>A0ABT6ZJ16_9ACTN</name>
<reference evidence="11" key="1">
    <citation type="submission" date="2023-05" db="EMBL/GenBank/DDBJ databases">
        <title>[olsenella] sp. nov., isolated from a pig farm feces dump.</title>
        <authorList>
            <person name="Chang Y.-H."/>
        </authorList>
    </citation>
    <scope>NUCLEOTIDE SEQUENCE</scope>
    <source>
        <strain evidence="11">YH-ols2217</strain>
    </source>
</reference>
<dbReference type="PANTHER" id="PTHR43771">
    <property type="entry name" value="PHOSPHOMANNOMUTASE"/>
    <property type="match status" value="1"/>
</dbReference>
<dbReference type="InterPro" id="IPR036900">
    <property type="entry name" value="A-D-PHexomutase_C_sf"/>
</dbReference>
<keyword evidence="3" id="KW-0597">Phosphoprotein</keyword>
<evidence type="ECO:0000259" key="9">
    <source>
        <dbReference type="Pfam" id="PF02879"/>
    </source>
</evidence>
<dbReference type="Gene3D" id="3.30.310.50">
    <property type="entry name" value="Alpha-D-phosphohexomutase, C-terminal domain"/>
    <property type="match status" value="1"/>
</dbReference>
<dbReference type="Pfam" id="PF02879">
    <property type="entry name" value="PGM_PMM_II"/>
    <property type="match status" value="1"/>
</dbReference>
<comment type="caution">
    <text evidence="11">The sequence shown here is derived from an EMBL/GenBank/DDBJ whole genome shotgun (WGS) entry which is preliminary data.</text>
</comment>
<evidence type="ECO:0000256" key="2">
    <source>
        <dbReference type="ARBA" id="ARBA00010231"/>
    </source>
</evidence>
<evidence type="ECO:0000256" key="4">
    <source>
        <dbReference type="ARBA" id="ARBA00022723"/>
    </source>
</evidence>
<dbReference type="Pfam" id="PF02878">
    <property type="entry name" value="PGM_PMM_I"/>
    <property type="match status" value="1"/>
</dbReference>
<keyword evidence="4" id="KW-0479">Metal-binding</keyword>
<dbReference type="InterPro" id="IPR005844">
    <property type="entry name" value="A-D-PHexomutase_a/b/a-I"/>
</dbReference>
<proteinExistence type="inferred from homology"/>